<gene>
    <name evidence="1" type="ORF">BILFYP9_02755</name>
</gene>
<organism evidence="1">
    <name type="scientific">Bacteroides intestinalis</name>
    <dbReference type="NCBI Taxonomy" id="329854"/>
    <lineage>
        <taxon>Bacteria</taxon>
        <taxon>Pseudomonadati</taxon>
        <taxon>Bacteroidota</taxon>
        <taxon>Bacteroidia</taxon>
        <taxon>Bacteroidales</taxon>
        <taxon>Bacteroidaceae</taxon>
        <taxon>Bacteroides</taxon>
    </lineage>
</organism>
<accession>A0A6N2VMX9</accession>
<dbReference type="AlphaFoldDB" id="A0A6N2VMX9"/>
<protein>
    <submittedName>
        <fullName evidence="1">Uncharacterized protein</fullName>
    </submittedName>
</protein>
<dbReference type="EMBL" id="CACRSU010000029">
    <property type="protein sequence ID" value="VYT31865.1"/>
    <property type="molecule type" value="Genomic_DNA"/>
</dbReference>
<reference evidence="1" key="1">
    <citation type="submission" date="2019-11" db="EMBL/GenBank/DDBJ databases">
        <authorList>
            <person name="Feng L."/>
        </authorList>
    </citation>
    <scope>NUCLEOTIDE SEQUENCE</scope>
    <source>
        <strain evidence="1">BintestinalisLFYP9</strain>
    </source>
</reference>
<evidence type="ECO:0000313" key="1">
    <source>
        <dbReference type="EMBL" id="VYT31865.1"/>
    </source>
</evidence>
<sequence length="51" mass="5541">MEEKKETICALKTFSILKGDCLGYPPTVSDNIPLIGRGVSLSSNLEVVVQF</sequence>
<name>A0A6N2VMX9_9BACE</name>
<proteinExistence type="predicted"/>